<dbReference type="Proteomes" id="UP001165121">
    <property type="component" value="Unassembled WGS sequence"/>
</dbReference>
<comment type="caution">
    <text evidence="2">The sequence shown here is derived from an EMBL/GenBank/DDBJ whole genome shotgun (WGS) entry which is preliminary data.</text>
</comment>
<feature type="region of interest" description="Disordered" evidence="1">
    <location>
        <begin position="265"/>
        <end position="336"/>
    </location>
</feature>
<dbReference type="PANTHER" id="PTHR46599:SF3">
    <property type="entry name" value="PIGGYBAC TRANSPOSABLE ELEMENT-DERIVED PROTEIN 4"/>
    <property type="match status" value="1"/>
</dbReference>
<evidence type="ECO:0000256" key="1">
    <source>
        <dbReference type="SAM" id="MobiDB-lite"/>
    </source>
</evidence>
<dbReference type="AlphaFoldDB" id="A0A9W6TKF9"/>
<evidence type="ECO:0000313" key="3">
    <source>
        <dbReference type="Proteomes" id="UP001165121"/>
    </source>
</evidence>
<dbReference type="EMBL" id="BSXT01000025">
    <property type="protein sequence ID" value="GMF15117.1"/>
    <property type="molecule type" value="Genomic_DNA"/>
</dbReference>
<proteinExistence type="predicted"/>
<name>A0A9W6TKF9_9STRA</name>
<protein>
    <submittedName>
        <fullName evidence="2">Unnamed protein product</fullName>
    </submittedName>
</protein>
<dbReference type="OrthoDB" id="128524at2759"/>
<sequence>MQGRLVPESAEALDLEDIFETIGLRKGLEQFAAERSTTRCLDIDNVQAASDRAWKVRSDITTLQETFPRGYTTPPVISFVEGKAQHAQELGNVPESQRSGDPNSRPADVIRNLEAVLPATQDGVYHLVVADRFYTSVQLALQLLQRNVYSIDTITGDKVRYPQEIVEKNRNRPKRVQHELCGWPRLEIALDDRLGLVGQEARSLLANWVKQRDGKLWCVIAICLVLCSRSADEDDDDELLAPLPRYREPTECPDWQIWRNKWENRSKRPHPRCGRDIQNRTAGTGGCKKRKRQDSEEEVEHEQAEDEEEHSGEDEAEGEEPSCSSSANPPREDGGVEKIDWRELAFTVDEDSGNGLIDSKKTARVVKANTSAYSVCTNHARHTMTYQLLQCKSQACRDACPPITCGWRGKFGLDGATLPRLRAVQNFVNFYSKAQLGCNDTYDEILKVVRDMAYSGGNDDSTHLSFTYGKNSEGALSVGDGSDSSLLLMG</sequence>
<gene>
    <name evidence="2" type="ORF">Pfra01_000030200</name>
</gene>
<dbReference type="PANTHER" id="PTHR46599">
    <property type="entry name" value="PIGGYBAC TRANSPOSABLE ELEMENT-DERIVED PROTEIN 4"/>
    <property type="match status" value="1"/>
</dbReference>
<reference evidence="2" key="1">
    <citation type="submission" date="2023-04" db="EMBL/GenBank/DDBJ databases">
        <title>Phytophthora fragariaefolia NBRC 109709.</title>
        <authorList>
            <person name="Ichikawa N."/>
            <person name="Sato H."/>
            <person name="Tonouchi N."/>
        </authorList>
    </citation>
    <scope>NUCLEOTIDE SEQUENCE</scope>
    <source>
        <strain evidence="2">NBRC 109709</strain>
    </source>
</reference>
<feature type="compositionally biased region" description="Acidic residues" evidence="1">
    <location>
        <begin position="295"/>
        <end position="320"/>
    </location>
</feature>
<accession>A0A9W6TKF9</accession>
<keyword evidence="3" id="KW-1185">Reference proteome</keyword>
<evidence type="ECO:0000313" key="2">
    <source>
        <dbReference type="EMBL" id="GMF15117.1"/>
    </source>
</evidence>
<organism evidence="2 3">
    <name type="scientific">Phytophthora fragariaefolia</name>
    <dbReference type="NCBI Taxonomy" id="1490495"/>
    <lineage>
        <taxon>Eukaryota</taxon>
        <taxon>Sar</taxon>
        <taxon>Stramenopiles</taxon>
        <taxon>Oomycota</taxon>
        <taxon>Peronosporomycetes</taxon>
        <taxon>Peronosporales</taxon>
        <taxon>Peronosporaceae</taxon>
        <taxon>Phytophthora</taxon>
    </lineage>
</organism>